<protein>
    <submittedName>
        <fullName evidence="2">Uncharacterized protein</fullName>
    </submittedName>
</protein>
<evidence type="ECO:0000313" key="2">
    <source>
        <dbReference type="EMBL" id="RXM27898.1"/>
    </source>
</evidence>
<reference evidence="2 3" key="1">
    <citation type="submission" date="2019-01" db="EMBL/GenBank/DDBJ databases">
        <title>Draft Genome and Complete Hox-Cluster Characterization of the Sterlet Sturgeon (Acipenser ruthenus).</title>
        <authorList>
            <person name="Wei Q."/>
        </authorList>
    </citation>
    <scope>NUCLEOTIDE SEQUENCE [LARGE SCALE GENOMIC DNA]</scope>
    <source>
        <strain evidence="2">WHYD16114868_AA</strain>
        <tissue evidence="2">Blood</tissue>
    </source>
</reference>
<dbReference type="Proteomes" id="UP000289886">
    <property type="component" value="Unassembled WGS sequence"/>
</dbReference>
<keyword evidence="3" id="KW-1185">Reference proteome</keyword>
<feature type="region of interest" description="Disordered" evidence="1">
    <location>
        <begin position="1"/>
        <end position="95"/>
    </location>
</feature>
<gene>
    <name evidence="2" type="ORF">EOD39_10216</name>
</gene>
<proteinExistence type="predicted"/>
<accession>A0A444TYB9</accession>
<evidence type="ECO:0000256" key="1">
    <source>
        <dbReference type="SAM" id="MobiDB-lite"/>
    </source>
</evidence>
<dbReference type="AlphaFoldDB" id="A0A444TYB9"/>
<evidence type="ECO:0000313" key="3">
    <source>
        <dbReference type="Proteomes" id="UP000289886"/>
    </source>
</evidence>
<name>A0A444TYB9_ACIRT</name>
<organism evidence="2 3">
    <name type="scientific">Acipenser ruthenus</name>
    <name type="common">Sterlet sturgeon</name>
    <dbReference type="NCBI Taxonomy" id="7906"/>
    <lineage>
        <taxon>Eukaryota</taxon>
        <taxon>Metazoa</taxon>
        <taxon>Chordata</taxon>
        <taxon>Craniata</taxon>
        <taxon>Vertebrata</taxon>
        <taxon>Euteleostomi</taxon>
        <taxon>Actinopterygii</taxon>
        <taxon>Chondrostei</taxon>
        <taxon>Acipenseriformes</taxon>
        <taxon>Acipenseridae</taxon>
        <taxon>Acipenser</taxon>
    </lineage>
</organism>
<dbReference type="EMBL" id="SCEB01215749">
    <property type="protein sequence ID" value="RXM27898.1"/>
    <property type="molecule type" value="Genomic_DNA"/>
</dbReference>
<sequence>MGLSSTNQRTPSQASPMGLSSTNQRTPSQASPMGLSSTNQRTPSQASPMGVSSTNQRTPSQASPMRLSSTNQRTPSQASPMGLSSTNQRTPSQPTDALTSYLQTLISPYTPTRPLRSTCTRRLALPPLRSPASMARSFSILAPQWWNDLPTDVRTAQSLTTYRRLLKTDL</sequence>
<comment type="caution">
    <text evidence="2">The sequence shown here is derived from an EMBL/GenBank/DDBJ whole genome shotgun (WGS) entry which is preliminary data.</text>
</comment>